<dbReference type="GO" id="GO:0005634">
    <property type="term" value="C:nucleus"/>
    <property type="evidence" value="ECO:0007669"/>
    <property type="project" value="UniProtKB-SubCell"/>
</dbReference>
<evidence type="ECO:0000313" key="11">
    <source>
        <dbReference type="Proteomes" id="UP001566132"/>
    </source>
</evidence>
<feature type="region of interest" description="Disordered" evidence="8">
    <location>
        <begin position="310"/>
        <end position="336"/>
    </location>
</feature>
<dbReference type="Proteomes" id="UP001566132">
    <property type="component" value="Unassembled WGS sequence"/>
</dbReference>
<reference evidence="10 11" key="1">
    <citation type="submission" date="2024-05" db="EMBL/GenBank/DDBJ databases">
        <title>Genetic variation in Jamaican populations of the coffee berry borer (Hypothenemus hampei).</title>
        <authorList>
            <person name="Errbii M."/>
            <person name="Myrie A."/>
        </authorList>
    </citation>
    <scope>NUCLEOTIDE SEQUENCE [LARGE SCALE GENOMIC DNA]</scope>
    <source>
        <strain evidence="10">JA-Hopewell-2020-01-JO</strain>
        <tissue evidence="10">Whole body</tissue>
    </source>
</reference>
<evidence type="ECO:0000256" key="5">
    <source>
        <dbReference type="ARBA" id="ARBA00023125"/>
    </source>
</evidence>
<feature type="compositionally biased region" description="Low complexity" evidence="8">
    <location>
        <begin position="358"/>
        <end position="381"/>
    </location>
</feature>
<keyword evidence="3" id="KW-0597">Phosphoprotein</keyword>
<dbReference type="Pfam" id="PF04218">
    <property type="entry name" value="CENP-B_N"/>
    <property type="match status" value="1"/>
</dbReference>
<keyword evidence="11" id="KW-1185">Reference proteome</keyword>
<accession>A0ABD1ETN5</accession>
<proteinExistence type="predicted"/>
<dbReference type="GO" id="GO:0003677">
    <property type="term" value="F:DNA binding"/>
    <property type="evidence" value="ECO:0007669"/>
    <property type="project" value="UniProtKB-UniRule"/>
</dbReference>
<keyword evidence="4" id="KW-0805">Transcription regulation</keyword>
<dbReference type="InterPro" id="IPR009057">
    <property type="entry name" value="Homeodomain-like_sf"/>
</dbReference>
<dbReference type="PANTHER" id="PTHR33215">
    <property type="entry name" value="PROTEIN DISTAL ANTENNA"/>
    <property type="match status" value="1"/>
</dbReference>
<feature type="region of interest" description="Disordered" evidence="8">
    <location>
        <begin position="97"/>
        <end position="140"/>
    </location>
</feature>
<evidence type="ECO:0000256" key="4">
    <source>
        <dbReference type="ARBA" id="ARBA00023015"/>
    </source>
</evidence>
<feature type="DNA-binding region" description="H-T-H motif" evidence="7">
    <location>
        <begin position="51"/>
        <end position="71"/>
    </location>
</feature>
<comment type="subcellular location">
    <subcellularLocation>
        <location evidence="1 7">Nucleus</location>
    </subcellularLocation>
</comment>
<evidence type="ECO:0000256" key="6">
    <source>
        <dbReference type="ARBA" id="ARBA00023163"/>
    </source>
</evidence>
<dbReference type="InterPro" id="IPR007889">
    <property type="entry name" value="HTH_Psq"/>
</dbReference>
<dbReference type="InterPro" id="IPR036388">
    <property type="entry name" value="WH-like_DNA-bd_sf"/>
</dbReference>
<dbReference type="PANTHER" id="PTHR33215:SF13">
    <property type="entry name" value="PROTEIN DISTAL ANTENNA"/>
    <property type="match status" value="1"/>
</dbReference>
<keyword evidence="6" id="KW-0804">Transcription</keyword>
<dbReference type="EMBL" id="JBDJPC010000005">
    <property type="protein sequence ID" value="KAL1500751.1"/>
    <property type="molecule type" value="Genomic_DNA"/>
</dbReference>
<feature type="compositionally biased region" description="Basic and acidic residues" evidence="8">
    <location>
        <begin position="310"/>
        <end position="320"/>
    </location>
</feature>
<feature type="domain" description="HTH psq-type" evidence="9">
    <location>
        <begin position="23"/>
        <end position="75"/>
    </location>
</feature>
<feature type="compositionally biased region" description="Low complexity" evidence="8">
    <location>
        <begin position="110"/>
        <end position="129"/>
    </location>
</feature>
<evidence type="ECO:0000256" key="7">
    <source>
        <dbReference type="PROSITE-ProRule" id="PRU00320"/>
    </source>
</evidence>
<name>A0ABD1ETN5_HYPHA</name>
<dbReference type="InterPro" id="IPR051839">
    <property type="entry name" value="RD_transcriptional_regulator"/>
</dbReference>
<feature type="compositionally biased region" description="Polar residues" evidence="8">
    <location>
        <begin position="1"/>
        <end position="10"/>
    </location>
</feature>
<feature type="region of interest" description="Disordered" evidence="8">
    <location>
        <begin position="1"/>
        <end position="70"/>
    </location>
</feature>
<evidence type="ECO:0000256" key="8">
    <source>
        <dbReference type="SAM" id="MobiDB-lite"/>
    </source>
</evidence>
<keyword evidence="5 7" id="KW-0238">DNA-binding</keyword>
<evidence type="ECO:0000313" key="10">
    <source>
        <dbReference type="EMBL" id="KAL1500751.1"/>
    </source>
</evidence>
<dbReference type="AlphaFoldDB" id="A0ABD1ETN5"/>
<dbReference type="Gene3D" id="1.10.10.10">
    <property type="entry name" value="Winged helix-like DNA-binding domain superfamily/Winged helix DNA-binding domain"/>
    <property type="match status" value="1"/>
</dbReference>
<sequence>MQKKSTSSSNGAHGGGGGGGGGVAGKRPLRQLTPKEKLAAIDRVSKGGESKASVARDIGVPESTLRGWCKNSTKIAAAAKSGESDDYHLSHKRMKIESSADDHPQQPFNLSVRSSSESPSDSLPDSVPSTRDDSPPLNLQTVTTRQVEIERNRAELARMSTELGLNRPEVMNNVLERWRTLFQSYGPSVFKTPTTPNENDLQISVDQRELQQRQQQAIYDSVSYWLQQVPSTSAAMTMTSNGTSNNSSTNGLTEQQLRLWTWYQQNAYNQLQQAASMINPTVQQQPAAVQQQPPQPQPQQILYQQLTRDENENQAAKEETVISTPKPTIARNTKRPRSVLDNLLPINVIEPTSTPLVNGNGTNNEEEPATAAAGGSSGSPESPDDTEDVHEAIRHVEWFLRWAERRSDPSVTIVQLLSLKSMVKHLKDRAENSKKAFVPRTKSRRK</sequence>
<dbReference type="SUPFAM" id="SSF46689">
    <property type="entry name" value="Homeodomain-like"/>
    <property type="match status" value="1"/>
</dbReference>
<protein>
    <recommendedName>
        <fullName evidence="9">HTH psq-type domain-containing protein</fullName>
    </recommendedName>
</protein>
<gene>
    <name evidence="10" type="ORF">ABEB36_006197</name>
</gene>
<evidence type="ECO:0000259" key="9">
    <source>
        <dbReference type="PROSITE" id="PS50960"/>
    </source>
</evidence>
<evidence type="ECO:0000256" key="1">
    <source>
        <dbReference type="ARBA" id="ARBA00004123"/>
    </source>
</evidence>
<feature type="compositionally biased region" description="Basic and acidic residues" evidence="8">
    <location>
        <begin position="33"/>
        <end position="49"/>
    </location>
</feature>
<dbReference type="PROSITE" id="PS50960">
    <property type="entry name" value="HTH_PSQ"/>
    <property type="match status" value="1"/>
</dbReference>
<keyword evidence="7" id="KW-0539">Nucleus</keyword>
<comment type="caution">
    <text evidence="10">The sequence shown here is derived from an EMBL/GenBank/DDBJ whole genome shotgun (WGS) entry which is preliminary data.</text>
</comment>
<evidence type="ECO:0000256" key="3">
    <source>
        <dbReference type="ARBA" id="ARBA00022553"/>
    </source>
</evidence>
<organism evidence="10 11">
    <name type="scientific">Hypothenemus hampei</name>
    <name type="common">Coffee berry borer</name>
    <dbReference type="NCBI Taxonomy" id="57062"/>
    <lineage>
        <taxon>Eukaryota</taxon>
        <taxon>Metazoa</taxon>
        <taxon>Ecdysozoa</taxon>
        <taxon>Arthropoda</taxon>
        <taxon>Hexapoda</taxon>
        <taxon>Insecta</taxon>
        <taxon>Pterygota</taxon>
        <taxon>Neoptera</taxon>
        <taxon>Endopterygota</taxon>
        <taxon>Coleoptera</taxon>
        <taxon>Polyphaga</taxon>
        <taxon>Cucujiformia</taxon>
        <taxon>Curculionidae</taxon>
        <taxon>Scolytinae</taxon>
        <taxon>Hypothenemus</taxon>
    </lineage>
</organism>
<keyword evidence="2" id="KW-0217">Developmental protein</keyword>
<feature type="compositionally biased region" description="Gly residues" evidence="8">
    <location>
        <begin position="12"/>
        <end position="24"/>
    </location>
</feature>
<evidence type="ECO:0000256" key="2">
    <source>
        <dbReference type="ARBA" id="ARBA00022473"/>
    </source>
</evidence>
<feature type="region of interest" description="Disordered" evidence="8">
    <location>
        <begin position="351"/>
        <end position="388"/>
    </location>
</feature>